<feature type="compositionally biased region" description="Acidic residues" evidence="1">
    <location>
        <begin position="681"/>
        <end position="698"/>
    </location>
</feature>
<feature type="compositionally biased region" description="Basic and acidic residues" evidence="1">
    <location>
        <begin position="137"/>
        <end position="156"/>
    </location>
</feature>
<dbReference type="EMBL" id="QPFP01000023">
    <property type="protein sequence ID" value="TEB30414.1"/>
    <property type="molecule type" value="Genomic_DNA"/>
</dbReference>
<dbReference type="OrthoDB" id="2590746at2759"/>
<dbReference type="AlphaFoldDB" id="A0A4Y7T8Y6"/>
<feature type="compositionally biased region" description="Basic and acidic residues" evidence="1">
    <location>
        <begin position="47"/>
        <end position="56"/>
    </location>
</feature>
<feature type="region of interest" description="Disordered" evidence="1">
    <location>
        <begin position="299"/>
        <end position="375"/>
    </location>
</feature>
<feature type="compositionally biased region" description="Basic and acidic residues" evidence="1">
    <location>
        <begin position="87"/>
        <end position="98"/>
    </location>
</feature>
<name>A0A4Y7T8Y6_COPMI</name>
<feature type="region of interest" description="Disordered" evidence="1">
    <location>
        <begin position="471"/>
        <end position="498"/>
    </location>
</feature>
<sequence>MNESEIAQLCTISVRHGVASLSFDEVTTGRFVEGGAVFDVQSNEPPVRKNIDDLRTHPPHRMKASTVVSDEQAENAKPRLRSPLGRTRSEGDGHDLQVRSEGPPQTIIQPTAQAGVYFSPLFTVREADEEVLTQPQDQKDAKKGEKRRSPPEKSAESKTMNETFIIVRPPPSKSNHPLNLQVQLVPPQTPRVNYNKTYASSAETLVSAYDTSSTTSTLVSEREKGPRRIVPLYNLHAHNVITNTITDAGTDAKIAKFQKKGIELIDLAVFEPVEVWGEGSGSGKRQTKDQPMWVSVDDTGSVVLRPPNPSSKQDPPAPESSETRNPSTNRLSQPQLDDSPPPHQRQVQSPASLSLKPSTLRTEHNKPPLLAGGSNAAAPQLLKRFSAVRRWLSTNKGLSPQGVDQRMGEVPEVPPGESGRVSLLLPTVKCSSCHRPVPLSELGDHICTAPPPVPAPLIAGEVGKTIQERTAGGVTKVSSRPDGTDADTVDPTGSTVGGSSLVEDLTSRWQLRPPILGTQARYVSVSRPQTQESMAVNLGLEIIGEGGDVFTDGKGPATVKNALLSTGKGNKGLKAGSIFDGASVISGTSSMTLVESALEDFAAQDKASGNERAEMYIWLAVKWFKKRSDPPRPKWNLQPNLAFGPRVGGSFDVRFEWARARTKARASGRVGGKDVQAPVAGDDDGDDEDDGEHPEDSETPWVCTLKVRKIGDAQSHSSSNTAVGGRVIHTPLDITGDYGTKELSEVSSGEEGEKGTMLRLKVGVLSPTPHHPKVVAMLKVPYPLPDVEVERMTLVKREGLGRGDHSEAHLGLTLSAEEIKDIVCCTGLWLVVRETMGGVGKGVRKGDGWRIRE</sequence>
<feature type="region of interest" description="Disordered" evidence="1">
    <location>
        <begin position="47"/>
        <end position="112"/>
    </location>
</feature>
<feature type="compositionally biased region" description="Polar residues" evidence="1">
    <location>
        <begin position="323"/>
        <end position="336"/>
    </location>
</feature>
<comment type="caution">
    <text evidence="2">The sequence shown here is derived from an EMBL/GenBank/DDBJ whole genome shotgun (WGS) entry which is preliminary data.</text>
</comment>
<evidence type="ECO:0000313" key="2">
    <source>
        <dbReference type="EMBL" id="TEB30414.1"/>
    </source>
</evidence>
<protein>
    <submittedName>
        <fullName evidence="2">Uncharacterized protein</fullName>
    </submittedName>
</protein>
<evidence type="ECO:0000313" key="3">
    <source>
        <dbReference type="Proteomes" id="UP000298030"/>
    </source>
</evidence>
<feature type="region of interest" description="Disordered" evidence="1">
    <location>
        <begin position="666"/>
        <end position="700"/>
    </location>
</feature>
<accession>A0A4Y7T8Y6</accession>
<feature type="region of interest" description="Disordered" evidence="1">
    <location>
        <begin position="130"/>
        <end position="161"/>
    </location>
</feature>
<keyword evidence="3" id="KW-1185">Reference proteome</keyword>
<evidence type="ECO:0000256" key="1">
    <source>
        <dbReference type="SAM" id="MobiDB-lite"/>
    </source>
</evidence>
<gene>
    <name evidence="2" type="ORF">FA13DRAFT_1733725</name>
</gene>
<reference evidence="2 3" key="1">
    <citation type="journal article" date="2019" name="Nat. Ecol. Evol.">
        <title>Megaphylogeny resolves global patterns of mushroom evolution.</title>
        <authorList>
            <person name="Varga T."/>
            <person name="Krizsan K."/>
            <person name="Foldi C."/>
            <person name="Dima B."/>
            <person name="Sanchez-Garcia M."/>
            <person name="Sanchez-Ramirez S."/>
            <person name="Szollosi G.J."/>
            <person name="Szarkandi J.G."/>
            <person name="Papp V."/>
            <person name="Albert L."/>
            <person name="Andreopoulos W."/>
            <person name="Angelini C."/>
            <person name="Antonin V."/>
            <person name="Barry K.W."/>
            <person name="Bougher N.L."/>
            <person name="Buchanan P."/>
            <person name="Buyck B."/>
            <person name="Bense V."/>
            <person name="Catcheside P."/>
            <person name="Chovatia M."/>
            <person name="Cooper J."/>
            <person name="Damon W."/>
            <person name="Desjardin D."/>
            <person name="Finy P."/>
            <person name="Geml J."/>
            <person name="Haridas S."/>
            <person name="Hughes K."/>
            <person name="Justo A."/>
            <person name="Karasinski D."/>
            <person name="Kautmanova I."/>
            <person name="Kiss B."/>
            <person name="Kocsube S."/>
            <person name="Kotiranta H."/>
            <person name="LaButti K.M."/>
            <person name="Lechner B.E."/>
            <person name="Liimatainen K."/>
            <person name="Lipzen A."/>
            <person name="Lukacs Z."/>
            <person name="Mihaltcheva S."/>
            <person name="Morgado L.N."/>
            <person name="Niskanen T."/>
            <person name="Noordeloos M.E."/>
            <person name="Ohm R.A."/>
            <person name="Ortiz-Santana B."/>
            <person name="Ovrebo C."/>
            <person name="Racz N."/>
            <person name="Riley R."/>
            <person name="Savchenko A."/>
            <person name="Shiryaev A."/>
            <person name="Soop K."/>
            <person name="Spirin V."/>
            <person name="Szebenyi C."/>
            <person name="Tomsovsky M."/>
            <person name="Tulloss R.E."/>
            <person name="Uehling J."/>
            <person name="Grigoriev I.V."/>
            <person name="Vagvolgyi C."/>
            <person name="Papp T."/>
            <person name="Martin F.M."/>
            <person name="Miettinen O."/>
            <person name="Hibbett D.S."/>
            <person name="Nagy L.G."/>
        </authorList>
    </citation>
    <scope>NUCLEOTIDE SEQUENCE [LARGE SCALE GENOMIC DNA]</scope>
    <source>
        <strain evidence="2 3">FP101781</strain>
    </source>
</reference>
<dbReference type="Proteomes" id="UP000298030">
    <property type="component" value="Unassembled WGS sequence"/>
</dbReference>
<feature type="compositionally biased region" description="Polar residues" evidence="1">
    <location>
        <begin position="345"/>
        <end position="360"/>
    </location>
</feature>
<organism evidence="2 3">
    <name type="scientific">Coprinellus micaceus</name>
    <name type="common">Glistening ink-cap mushroom</name>
    <name type="synonym">Coprinus micaceus</name>
    <dbReference type="NCBI Taxonomy" id="71717"/>
    <lineage>
        <taxon>Eukaryota</taxon>
        <taxon>Fungi</taxon>
        <taxon>Dikarya</taxon>
        <taxon>Basidiomycota</taxon>
        <taxon>Agaricomycotina</taxon>
        <taxon>Agaricomycetes</taxon>
        <taxon>Agaricomycetidae</taxon>
        <taxon>Agaricales</taxon>
        <taxon>Agaricineae</taxon>
        <taxon>Psathyrellaceae</taxon>
        <taxon>Coprinellus</taxon>
    </lineage>
</organism>
<proteinExistence type="predicted"/>